<keyword evidence="5 11" id="KW-0326">Glycosidase</keyword>
<dbReference type="SUPFAM" id="SSF49785">
    <property type="entry name" value="Galactose-binding domain-like"/>
    <property type="match status" value="1"/>
</dbReference>
<evidence type="ECO:0000313" key="11">
    <source>
        <dbReference type="EMBL" id="KNY27464.1"/>
    </source>
</evidence>
<evidence type="ECO:0000256" key="4">
    <source>
        <dbReference type="ARBA" id="ARBA00023277"/>
    </source>
</evidence>
<feature type="domain" description="Glycoside hydrolase family 9" evidence="8">
    <location>
        <begin position="284"/>
        <end position="687"/>
    </location>
</feature>
<evidence type="ECO:0000256" key="3">
    <source>
        <dbReference type="ARBA" id="ARBA00023001"/>
    </source>
</evidence>
<dbReference type="GO" id="GO:0030245">
    <property type="term" value="P:cellulose catabolic process"/>
    <property type="evidence" value="ECO:0007669"/>
    <property type="project" value="UniProtKB-KW"/>
</dbReference>
<dbReference type="AlphaFoldDB" id="A0A0L6JNV4"/>
<dbReference type="STRING" id="398512.Bccel_2735"/>
<dbReference type="SUPFAM" id="SSF81296">
    <property type="entry name" value="E set domains"/>
    <property type="match status" value="1"/>
</dbReference>
<dbReference type="InterPro" id="IPR008928">
    <property type="entry name" value="6-hairpin_glycosidase_sf"/>
</dbReference>
<dbReference type="SUPFAM" id="SSF48208">
    <property type="entry name" value="Six-hairpin glycosidases"/>
    <property type="match status" value="1"/>
</dbReference>
<organism evidence="11 12">
    <name type="scientific">Pseudobacteroides cellulosolvens ATCC 35603 = DSM 2933</name>
    <dbReference type="NCBI Taxonomy" id="398512"/>
    <lineage>
        <taxon>Bacteria</taxon>
        <taxon>Bacillati</taxon>
        <taxon>Bacillota</taxon>
        <taxon>Clostridia</taxon>
        <taxon>Eubacteriales</taxon>
        <taxon>Oscillospiraceae</taxon>
        <taxon>Pseudobacteroides</taxon>
    </lineage>
</organism>
<dbReference type="PATRIC" id="fig|398512.5.peg.2867"/>
<dbReference type="Gene3D" id="2.60.40.10">
    <property type="entry name" value="Immunoglobulins"/>
    <property type="match status" value="1"/>
</dbReference>
<keyword evidence="4" id="KW-0119">Carbohydrate metabolism</keyword>
<feature type="chain" id="PRO_5005566009" evidence="7">
    <location>
        <begin position="25"/>
        <end position="687"/>
    </location>
</feature>
<keyword evidence="3" id="KW-0136">Cellulose degradation</keyword>
<comment type="similarity">
    <text evidence="1">Belongs to the glycosyl hydrolase 9 (cellulase E) family.</text>
</comment>
<evidence type="ECO:0000313" key="12">
    <source>
        <dbReference type="Proteomes" id="UP000036923"/>
    </source>
</evidence>
<reference evidence="12" key="1">
    <citation type="submission" date="2015-07" db="EMBL/GenBank/DDBJ databases">
        <title>Near-Complete Genome Sequence of the Cellulolytic Bacterium Bacteroides (Pseudobacteroides) cellulosolvens ATCC 35603.</title>
        <authorList>
            <person name="Dassa B."/>
            <person name="Utturkar S.M."/>
            <person name="Klingeman D.M."/>
            <person name="Hurt R.A."/>
            <person name="Keller M."/>
            <person name="Xu J."/>
            <person name="Reddy Y.H.K."/>
            <person name="Borovok I."/>
            <person name="Grinberg I.R."/>
            <person name="Lamed R."/>
            <person name="Zhivin O."/>
            <person name="Bayer E.A."/>
            <person name="Brown S.D."/>
        </authorList>
    </citation>
    <scope>NUCLEOTIDE SEQUENCE [LARGE SCALE GENOMIC DNA]</scope>
    <source>
        <strain evidence="12">DSM 2933</strain>
    </source>
</reference>
<keyword evidence="6" id="KW-0624">Polysaccharide degradation</keyword>
<evidence type="ECO:0000256" key="2">
    <source>
        <dbReference type="ARBA" id="ARBA00022801"/>
    </source>
</evidence>
<keyword evidence="12" id="KW-1185">Reference proteome</keyword>
<dbReference type="PANTHER" id="PTHR22298">
    <property type="entry name" value="ENDO-1,4-BETA-GLUCANASE"/>
    <property type="match status" value="1"/>
</dbReference>
<comment type="caution">
    <text evidence="11">The sequence shown here is derived from an EMBL/GenBank/DDBJ whole genome shotgun (WGS) entry which is preliminary data.</text>
</comment>
<dbReference type="InterPro" id="IPR014756">
    <property type="entry name" value="Ig_E-set"/>
</dbReference>
<keyword evidence="7" id="KW-0732">Signal</keyword>
<evidence type="ECO:0000256" key="6">
    <source>
        <dbReference type="ARBA" id="ARBA00023326"/>
    </source>
</evidence>
<name>A0A0L6JNV4_9FIRM</name>
<dbReference type="InterPro" id="IPR003305">
    <property type="entry name" value="CenC_carb-bd"/>
</dbReference>
<proteinExistence type="inferred from homology"/>
<evidence type="ECO:0000256" key="5">
    <source>
        <dbReference type="ARBA" id="ARBA00023295"/>
    </source>
</evidence>
<dbReference type="InterPro" id="IPR013783">
    <property type="entry name" value="Ig-like_fold"/>
</dbReference>
<dbReference type="Pfam" id="PF02018">
    <property type="entry name" value="CBM_4_9"/>
    <property type="match status" value="1"/>
</dbReference>
<dbReference type="InterPro" id="IPR012341">
    <property type="entry name" value="6hp_glycosidase-like_sf"/>
</dbReference>
<keyword evidence="2 11" id="KW-0378">Hydrolase</keyword>
<evidence type="ECO:0000256" key="7">
    <source>
        <dbReference type="SAM" id="SignalP"/>
    </source>
</evidence>
<dbReference type="InterPro" id="IPR008979">
    <property type="entry name" value="Galactose-bd-like_sf"/>
</dbReference>
<dbReference type="Pfam" id="PF00759">
    <property type="entry name" value="Glyco_hydro_9"/>
    <property type="match status" value="1"/>
</dbReference>
<dbReference type="Pfam" id="PF02927">
    <property type="entry name" value="CelD_N"/>
    <property type="match status" value="1"/>
</dbReference>
<dbReference type="eggNOG" id="COG5297">
    <property type="taxonomic scope" value="Bacteria"/>
</dbReference>
<evidence type="ECO:0000259" key="8">
    <source>
        <dbReference type="Pfam" id="PF00759"/>
    </source>
</evidence>
<evidence type="ECO:0000259" key="10">
    <source>
        <dbReference type="Pfam" id="PF02927"/>
    </source>
</evidence>
<gene>
    <name evidence="11" type="ORF">Bccel_2735</name>
</gene>
<dbReference type="CDD" id="cd02850">
    <property type="entry name" value="E_set_Cellulase_N"/>
    <property type="match status" value="1"/>
</dbReference>
<dbReference type="EC" id="3.2.1.91" evidence="11"/>
<dbReference type="InterPro" id="IPR004197">
    <property type="entry name" value="Cellulase_Ig-like"/>
</dbReference>
<feature type="domain" description="Cellulase Ig-like" evidence="10">
    <location>
        <begin position="188"/>
        <end position="273"/>
    </location>
</feature>
<evidence type="ECO:0000259" key="9">
    <source>
        <dbReference type="Pfam" id="PF02018"/>
    </source>
</evidence>
<evidence type="ECO:0000256" key="1">
    <source>
        <dbReference type="ARBA" id="ARBA00007072"/>
    </source>
</evidence>
<dbReference type="Proteomes" id="UP000036923">
    <property type="component" value="Unassembled WGS sequence"/>
</dbReference>
<dbReference type="Gene3D" id="2.60.120.260">
    <property type="entry name" value="Galactose-binding domain-like"/>
    <property type="match status" value="1"/>
</dbReference>
<dbReference type="GO" id="GO:0016162">
    <property type="term" value="F:cellulose 1,4-beta-cellobiosidase activity"/>
    <property type="evidence" value="ECO:0007669"/>
    <property type="project" value="UniProtKB-EC"/>
</dbReference>
<dbReference type="InterPro" id="IPR001701">
    <property type="entry name" value="Glyco_hydro_9"/>
</dbReference>
<feature type="signal peptide" evidence="7">
    <location>
        <begin position="1"/>
        <end position="24"/>
    </location>
</feature>
<feature type="domain" description="CBM-cenC" evidence="9">
    <location>
        <begin position="26"/>
        <end position="155"/>
    </location>
</feature>
<dbReference type="Gene3D" id="1.50.10.10">
    <property type="match status" value="1"/>
</dbReference>
<dbReference type="EMBL" id="LGTC01000001">
    <property type="protein sequence ID" value="KNY27464.1"/>
    <property type="molecule type" value="Genomic_DNA"/>
</dbReference>
<accession>A0A0L6JNV4</accession>
<dbReference type="GO" id="GO:0008810">
    <property type="term" value="F:cellulase activity"/>
    <property type="evidence" value="ECO:0007669"/>
    <property type="project" value="InterPro"/>
</dbReference>
<sequence precursor="true">MSKKLSMFCMILFTLLAFRGMCSAAELLETTDFTSGVSLPWHLIESDDSNAYTYIKDGKLIVHMDKKGVNKWDVRLAHRGLSIISGYTYTVKFSLTATKDCKVYAKIGDRGEPYGEAWNNGWKPYSIKANQVLTVNERFTPSINYKEAEFAFELGGELAGAVPYEIEFISMSLSDFSKPTSTPVITPSRDIRVNQMGYFPDGVKRATVKIGNSGADESPLDWQLKNSSGTVVAAGKTKPFGFDHASGDKVHIIDFTDYTKPGKGYQLVAGSYTSWYFDIGTDMYTRMKYDALKYFYHSRSGIELKMPYCMESKWARPAGHANDMASLASGKGYNGPYSIDATGGWYDGADYGKYVVNGGFALWMLQNQYEHSKKNGQDTPFGDGKLNIPESENNINDLLDETRWEMEWMLKMQIPEGYDRAGMAVHKLGDEKWLSLGLRPDEDDMHRVYYPPSTAATLNLAACAAQAARIWKDIDSEFSEKCMIAAESAYKAAKSNPAIFYPYGYDSGTMAYSDDYVEDDFYWAACEMYITTGNEKYLSDLKGYKESQMIPSVLTGEFKGVEGCFNRNATGGLGTLTLALNKTAEFPEASASIIEAANSYIEIQKKEGYGVPLAEVDMGLILGMDTDITGYPGASNSFIVNKAIVMAYAYDLSKDSKYFNGVIESMDYLMGRNPLVQCYVSGYGENP</sequence>
<protein>
    <submittedName>
        <fullName evidence="11">Cellulose 1,4-beta-cellobiosidase</fullName>
        <ecNumber evidence="11">3.2.1.91</ecNumber>
    </submittedName>
</protein>